<proteinExistence type="predicted"/>
<organism evidence="1 2">
    <name type="scientific">Culter alburnus</name>
    <name type="common">Topmouth culter</name>
    <dbReference type="NCBI Taxonomy" id="194366"/>
    <lineage>
        <taxon>Eukaryota</taxon>
        <taxon>Metazoa</taxon>
        <taxon>Chordata</taxon>
        <taxon>Craniata</taxon>
        <taxon>Vertebrata</taxon>
        <taxon>Euteleostomi</taxon>
        <taxon>Actinopterygii</taxon>
        <taxon>Neopterygii</taxon>
        <taxon>Teleostei</taxon>
        <taxon>Ostariophysi</taxon>
        <taxon>Cypriniformes</taxon>
        <taxon>Xenocyprididae</taxon>
        <taxon>Xenocypridinae</taxon>
        <taxon>Culter</taxon>
    </lineage>
</organism>
<gene>
    <name evidence="1" type="ORF">ABG768_027470</name>
</gene>
<sequence>DHHANAAAEWVMQLQARVLSDEQTPEGVYLQLAPSARKRLDLIQLPDQDIFGVSCGAILN</sequence>
<reference evidence="1 2" key="1">
    <citation type="submission" date="2024-05" db="EMBL/GenBank/DDBJ databases">
        <title>A high-quality chromosomal-level genome assembly of Topmouth culter (Culter alburnus).</title>
        <authorList>
            <person name="Zhao H."/>
        </authorList>
    </citation>
    <scope>NUCLEOTIDE SEQUENCE [LARGE SCALE GENOMIC DNA]</scope>
    <source>
        <strain evidence="1">CATC2023</strain>
        <tissue evidence="1">Muscle</tissue>
    </source>
</reference>
<dbReference type="EMBL" id="JAWDJR010000009">
    <property type="protein sequence ID" value="KAK9969279.1"/>
    <property type="molecule type" value="Genomic_DNA"/>
</dbReference>
<name>A0AAW2A6M9_CULAL</name>
<protein>
    <submittedName>
        <fullName evidence="1">Uncharacterized protein</fullName>
    </submittedName>
</protein>
<evidence type="ECO:0000313" key="1">
    <source>
        <dbReference type="EMBL" id="KAK9969279.1"/>
    </source>
</evidence>
<feature type="non-terminal residue" evidence="1">
    <location>
        <position position="60"/>
    </location>
</feature>
<keyword evidence="2" id="KW-1185">Reference proteome</keyword>
<comment type="caution">
    <text evidence="1">The sequence shown here is derived from an EMBL/GenBank/DDBJ whole genome shotgun (WGS) entry which is preliminary data.</text>
</comment>
<evidence type="ECO:0000313" key="2">
    <source>
        <dbReference type="Proteomes" id="UP001479290"/>
    </source>
</evidence>
<dbReference type="Proteomes" id="UP001479290">
    <property type="component" value="Unassembled WGS sequence"/>
</dbReference>
<feature type="non-terminal residue" evidence="1">
    <location>
        <position position="1"/>
    </location>
</feature>
<accession>A0AAW2A6M9</accession>
<dbReference type="AlphaFoldDB" id="A0AAW2A6M9"/>